<dbReference type="Proteomes" id="UP000002358">
    <property type="component" value="Unassembled WGS sequence"/>
</dbReference>
<keyword evidence="4" id="KW-1185">Reference proteome</keyword>
<proteinExistence type="predicted"/>
<dbReference type="GeneID" id="100679797"/>
<evidence type="ECO:0000256" key="1">
    <source>
        <dbReference type="SAM" id="MobiDB-lite"/>
    </source>
</evidence>
<sequence length="123" mass="14076">MTRLFLFLILCFVAAAATCSFEKKKEDQNIHIIHVKSNQSPSKQMDDPEILELYLPPEILTRQRRESRTEATTLQCKDKDCQQKKCGTKLNENCPTDNKNHNQNNGKRILSEPLQVTTASVKS</sequence>
<feature type="compositionally biased region" description="Polar residues" evidence="1">
    <location>
        <begin position="114"/>
        <end position="123"/>
    </location>
</feature>
<dbReference type="InParanoid" id="A0A7M7GEZ0"/>
<organism evidence="3 4">
    <name type="scientific">Nasonia vitripennis</name>
    <name type="common">Parasitic wasp</name>
    <dbReference type="NCBI Taxonomy" id="7425"/>
    <lineage>
        <taxon>Eukaryota</taxon>
        <taxon>Metazoa</taxon>
        <taxon>Ecdysozoa</taxon>
        <taxon>Arthropoda</taxon>
        <taxon>Hexapoda</taxon>
        <taxon>Insecta</taxon>
        <taxon>Pterygota</taxon>
        <taxon>Neoptera</taxon>
        <taxon>Endopterygota</taxon>
        <taxon>Hymenoptera</taxon>
        <taxon>Apocrita</taxon>
        <taxon>Proctotrupomorpha</taxon>
        <taxon>Chalcidoidea</taxon>
        <taxon>Pteromalidae</taxon>
        <taxon>Pteromalinae</taxon>
        <taxon>Nasonia</taxon>
    </lineage>
</organism>
<dbReference type="RefSeq" id="XP_003426188.1">
    <property type="nucleotide sequence ID" value="XM_003426140.4"/>
</dbReference>
<feature type="compositionally biased region" description="Polar residues" evidence="1">
    <location>
        <begin position="92"/>
        <end position="106"/>
    </location>
</feature>
<feature type="signal peptide" evidence="2">
    <location>
        <begin position="1"/>
        <end position="16"/>
    </location>
</feature>
<dbReference type="AlphaFoldDB" id="A0A7M7GEZ0"/>
<evidence type="ECO:0000313" key="4">
    <source>
        <dbReference type="Proteomes" id="UP000002358"/>
    </source>
</evidence>
<dbReference type="KEGG" id="nvi:100679797"/>
<feature type="region of interest" description="Disordered" evidence="1">
    <location>
        <begin position="92"/>
        <end position="123"/>
    </location>
</feature>
<evidence type="ECO:0000313" key="3">
    <source>
        <dbReference type="EnsemblMetazoa" id="XP_003426188"/>
    </source>
</evidence>
<evidence type="ECO:0000256" key="2">
    <source>
        <dbReference type="SAM" id="SignalP"/>
    </source>
</evidence>
<protein>
    <submittedName>
        <fullName evidence="3">Uncharacterized protein</fullName>
    </submittedName>
</protein>
<reference evidence="3" key="1">
    <citation type="submission" date="2021-01" db="UniProtKB">
        <authorList>
            <consortium name="EnsemblMetazoa"/>
        </authorList>
    </citation>
    <scope>IDENTIFICATION</scope>
</reference>
<feature type="chain" id="PRO_5029612890" evidence="2">
    <location>
        <begin position="17"/>
        <end position="123"/>
    </location>
</feature>
<accession>A0A7M7GEZ0</accession>
<name>A0A7M7GEZ0_NASVI</name>
<dbReference type="EnsemblMetazoa" id="XM_003426140">
    <property type="protein sequence ID" value="XP_003426188"/>
    <property type="gene ID" value="LOC100679797"/>
</dbReference>
<keyword evidence="2" id="KW-0732">Signal</keyword>